<dbReference type="PANTHER" id="PTHR43615">
    <property type="entry name" value="PHOSPHOENOLPYRUVATE SYNTHASE-RELATED"/>
    <property type="match status" value="1"/>
</dbReference>
<evidence type="ECO:0000259" key="2">
    <source>
        <dbReference type="Pfam" id="PF00391"/>
    </source>
</evidence>
<feature type="domain" description="PEP-utilising enzyme mobile" evidence="2">
    <location>
        <begin position="799"/>
        <end position="869"/>
    </location>
</feature>
<dbReference type="InterPro" id="IPR013815">
    <property type="entry name" value="ATP_grasp_subdomain_1"/>
</dbReference>
<gene>
    <name evidence="4" type="ORF">E1809_05615</name>
</gene>
<dbReference type="Gene3D" id="3.50.30.10">
    <property type="entry name" value="Phosphohistidine domain"/>
    <property type="match status" value="1"/>
</dbReference>
<dbReference type="Gene3D" id="3.30.470.20">
    <property type="entry name" value="ATP-grasp fold, B domain"/>
    <property type="match status" value="1"/>
</dbReference>
<dbReference type="PANTHER" id="PTHR43615:SF1">
    <property type="entry name" value="PPDK_N DOMAIN-CONTAINING PROTEIN"/>
    <property type="match status" value="1"/>
</dbReference>
<keyword evidence="1" id="KW-0472">Membrane</keyword>
<accession>A0A4R5KVL6</accession>
<name>A0A4R5KVL6_9MICC</name>
<protein>
    <submittedName>
        <fullName evidence="4">Phosphoenolpyruvate synthase</fullName>
    </submittedName>
</protein>
<dbReference type="InterPro" id="IPR008279">
    <property type="entry name" value="PEP-util_enz_mobile_dom"/>
</dbReference>
<evidence type="ECO:0000313" key="4">
    <source>
        <dbReference type="EMBL" id="TDF99155.1"/>
    </source>
</evidence>
<keyword evidence="5" id="KW-1185">Reference proteome</keyword>
<dbReference type="InterPro" id="IPR002192">
    <property type="entry name" value="PPDK_AMP/ATP-bd"/>
</dbReference>
<dbReference type="Proteomes" id="UP000295511">
    <property type="component" value="Unassembled WGS sequence"/>
</dbReference>
<dbReference type="Pfam" id="PF00391">
    <property type="entry name" value="PEP-utilizers"/>
    <property type="match status" value="1"/>
</dbReference>
<proteinExistence type="predicted"/>
<dbReference type="OrthoDB" id="9765468at2"/>
<dbReference type="SUPFAM" id="SSF52009">
    <property type="entry name" value="Phosphohistidine domain"/>
    <property type="match status" value="1"/>
</dbReference>
<feature type="domain" description="Pyruvate phosphate dikinase AMP/ATP-binding" evidence="3">
    <location>
        <begin position="16"/>
        <end position="320"/>
    </location>
</feature>
<sequence length="917" mass="98298">MVFTQRFEEIDGGDVASAGGKGANLGELTRAGFPVPPGFVILTNAYVAFLESNGLTARVAELAGGGSSDDAEREIRALFRSGVVPEGISEEIQAALLSLGAGPEATFAVRSSATAEDLADASFAGQQDTYLNIHPAGLEGAIKDCWASLWTARAMDYRARRAIGTEGLSLAVVIQVMVESEVSGVMFTANPRTGRREEIMVSAAWGLGESVVSGAVSTDDYVVDKSSAKAKSSFIADKDVMTVYATGTPDSTPGGTAEHPVPDAQRRRAALDDEQLTQLSALGKEIEDHFGAPQDIEWALASGHVHVVQSRPITALPEPAGDAPTDWTVPYPDGLYFRASIVEQLPDPLSTLFADMIDGSVSKSITKLLGEAFKGKAVREGDVALPTINGYAYYYYRNSGMWRVMAKFPGAMVSLARGQAHMGVQGWREYSHPLYAKLVRDWSAKNLSELSNAELFDGVSQLLDGGTVYYTAVQSVIPLAATSEIVFGRYYETFVRRAGDPPALTFLLGFDSEPIRAEKSLYDLATWTRKHPGLAGAITSAPIQAIARALTRTGEGSDVGIPGADPELWQEWSAKFHTHLDRYGHAVFNLDFLNPVPADDPSPLLSTLKFYLRGQGNNPHERQEKAKNRREEQTRIVRRRLDPARRAAFDRLLGWAQATVPVREDALADIGLAWPLLRRVLLELGRRLTEAGVIAAPDDVFWLRTQEVTAARTSLAGSLADSLADAVEQRKMAWRGQRKANPPQMLPEITWANRAFGSMMPANSREQSGDTITGVGASGGKVTAPARVLGGPADFDRMEPGDVLVARMTTPAWTSLFAMASAVVTDVGGPLSHSSIVAREYGIPAVLGTAVATSRIESGQLIRVDGDAGTVTLKIDAQEPPEASSARPSKVRTAVGIAMGAALAAGGVAVVRRLRRR</sequence>
<feature type="transmembrane region" description="Helical" evidence="1">
    <location>
        <begin position="893"/>
        <end position="911"/>
    </location>
</feature>
<dbReference type="InterPro" id="IPR036637">
    <property type="entry name" value="Phosphohistidine_dom_sf"/>
</dbReference>
<keyword evidence="4" id="KW-0670">Pyruvate</keyword>
<dbReference type="InterPro" id="IPR051549">
    <property type="entry name" value="PEP_Utilizing_Enz"/>
</dbReference>
<dbReference type="Gene3D" id="3.30.1490.20">
    <property type="entry name" value="ATP-grasp fold, A domain"/>
    <property type="match status" value="1"/>
</dbReference>
<evidence type="ECO:0000256" key="1">
    <source>
        <dbReference type="SAM" id="Phobius"/>
    </source>
</evidence>
<dbReference type="GO" id="GO:0005524">
    <property type="term" value="F:ATP binding"/>
    <property type="evidence" value="ECO:0007669"/>
    <property type="project" value="InterPro"/>
</dbReference>
<dbReference type="SUPFAM" id="SSF56059">
    <property type="entry name" value="Glutathione synthetase ATP-binding domain-like"/>
    <property type="match status" value="1"/>
</dbReference>
<comment type="caution">
    <text evidence="4">The sequence shown here is derived from an EMBL/GenBank/DDBJ whole genome shotgun (WGS) entry which is preliminary data.</text>
</comment>
<organism evidence="4 5">
    <name type="scientific">Arthrobacter terricola</name>
    <dbReference type="NCBI Taxonomy" id="2547396"/>
    <lineage>
        <taxon>Bacteria</taxon>
        <taxon>Bacillati</taxon>
        <taxon>Actinomycetota</taxon>
        <taxon>Actinomycetes</taxon>
        <taxon>Micrococcales</taxon>
        <taxon>Micrococcaceae</taxon>
        <taxon>Arthrobacter</taxon>
    </lineage>
</organism>
<dbReference type="GO" id="GO:0016301">
    <property type="term" value="F:kinase activity"/>
    <property type="evidence" value="ECO:0007669"/>
    <property type="project" value="InterPro"/>
</dbReference>
<keyword evidence="1" id="KW-0812">Transmembrane</keyword>
<dbReference type="Pfam" id="PF01326">
    <property type="entry name" value="PPDK_N"/>
    <property type="match status" value="1"/>
</dbReference>
<reference evidence="4 5" key="1">
    <citation type="submission" date="2019-03" db="EMBL/GenBank/DDBJ databases">
        <title>Whole genome sequence of Arthrobacter sp JH1-1.</title>
        <authorList>
            <person name="Trinh H.N."/>
        </authorList>
    </citation>
    <scope>NUCLEOTIDE SEQUENCE [LARGE SCALE GENOMIC DNA]</scope>
    <source>
        <strain evidence="4 5">JH1-1</strain>
    </source>
</reference>
<evidence type="ECO:0000259" key="3">
    <source>
        <dbReference type="Pfam" id="PF01326"/>
    </source>
</evidence>
<dbReference type="EMBL" id="SMRU01000005">
    <property type="protein sequence ID" value="TDF99155.1"/>
    <property type="molecule type" value="Genomic_DNA"/>
</dbReference>
<dbReference type="AlphaFoldDB" id="A0A4R5KVL6"/>
<evidence type="ECO:0000313" key="5">
    <source>
        <dbReference type="Proteomes" id="UP000295511"/>
    </source>
</evidence>
<keyword evidence="1" id="KW-1133">Transmembrane helix</keyword>